<dbReference type="RefSeq" id="WP_208147027.1">
    <property type="nucleotide sequence ID" value="NZ_AP024613.1"/>
</dbReference>
<accession>A0AAD1KA65</accession>
<dbReference type="AlphaFoldDB" id="A0AAD1KA65"/>
<sequence>MNNKYRAPASKCNGFPKGLKLLIPFMLLISTPCTKAHATDWYCFVSQDEPHPIYLAFSFGDEESKESLVWYKNGSDVIKLEQTSLEGIEITEGRPYEYTYKYLEKVDGMTSGNYTIVVQGANFYRFEYKPKNKNKVYEFNMDPESQLDDTCVWQ</sequence>
<evidence type="ECO:0000313" key="1">
    <source>
        <dbReference type="EMBL" id="BCV45250.1"/>
    </source>
</evidence>
<dbReference type="Proteomes" id="UP000825078">
    <property type="component" value="Chromosome"/>
</dbReference>
<gene>
    <name evidence="1" type="ORF">TUM17379_22680</name>
</gene>
<name>A0AAD1KA65_9GAMM</name>
<dbReference type="EMBL" id="AP024613">
    <property type="protein sequence ID" value="BCV45250.1"/>
    <property type="molecule type" value="Genomic_DNA"/>
</dbReference>
<protein>
    <submittedName>
        <fullName evidence="1">Uncharacterized protein</fullName>
    </submittedName>
</protein>
<organism evidence="1 2">
    <name type="scientific">Shewanella algae</name>
    <dbReference type="NCBI Taxonomy" id="38313"/>
    <lineage>
        <taxon>Bacteria</taxon>
        <taxon>Pseudomonadati</taxon>
        <taxon>Pseudomonadota</taxon>
        <taxon>Gammaproteobacteria</taxon>
        <taxon>Alteromonadales</taxon>
        <taxon>Shewanellaceae</taxon>
        <taxon>Shewanella</taxon>
    </lineage>
</organism>
<proteinExistence type="predicted"/>
<evidence type="ECO:0000313" key="2">
    <source>
        <dbReference type="Proteomes" id="UP000825078"/>
    </source>
</evidence>
<reference evidence="1" key="1">
    <citation type="submission" date="2021-05" db="EMBL/GenBank/DDBJ databases">
        <title>Molecular characterization for Shewanella algae harboring chromosomal blaOXA-55-like strains isolated from clinical and environment sample.</title>
        <authorList>
            <person name="Ohama Y."/>
            <person name="Aoki K."/>
            <person name="Harada S."/>
            <person name="Moriya K."/>
            <person name="Ishii Y."/>
            <person name="Tateda K."/>
        </authorList>
    </citation>
    <scope>NUCLEOTIDE SEQUENCE</scope>
    <source>
        <strain evidence="1">TUM17379</strain>
    </source>
</reference>